<comment type="similarity">
    <text evidence="3">Belongs to the peptidase M50B family.</text>
</comment>
<gene>
    <name evidence="9" type="ORF">BLX24_16450</name>
</gene>
<reference evidence="9 10" key="1">
    <citation type="submission" date="2016-10" db="EMBL/GenBank/DDBJ databases">
        <title>Arsenicibacter rosenii gen. nov., sp. nov., an efficient arsenic-methylating bacterium isolated from an arsenic-contaminated paddy soil.</title>
        <authorList>
            <person name="Huang K."/>
        </authorList>
    </citation>
    <scope>NUCLEOTIDE SEQUENCE [LARGE SCALE GENOMIC DNA]</scope>
    <source>
        <strain evidence="9 10">SM-1</strain>
    </source>
</reference>
<evidence type="ECO:0000256" key="3">
    <source>
        <dbReference type="ARBA" id="ARBA00007931"/>
    </source>
</evidence>
<dbReference type="Proteomes" id="UP000181790">
    <property type="component" value="Unassembled WGS sequence"/>
</dbReference>
<keyword evidence="5 7" id="KW-1133">Transmembrane helix</keyword>
<comment type="cofactor">
    <cofactor evidence="1">
        <name>Zn(2+)</name>
        <dbReference type="ChEBI" id="CHEBI:29105"/>
    </cofactor>
</comment>
<evidence type="ECO:0000256" key="2">
    <source>
        <dbReference type="ARBA" id="ARBA00004141"/>
    </source>
</evidence>
<keyword evidence="10" id="KW-1185">Reference proteome</keyword>
<dbReference type="OrthoDB" id="927026at2"/>
<accession>A0A1S2VIS2</accession>
<dbReference type="AlphaFoldDB" id="A0A1S2VIS2"/>
<evidence type="ECO:0000259" key="8">
    <source>
        <dbReference type="Pfam" id="PF02163"/>
    </source>
</evidence>
<evidence type="ECO:0000256" key="5">
    <source>
        <dbReference type="ARBA" id="ARBA00022989"/>
    </source>
</evidence>
<name>A0A1S2VIS2_9BACT</name>
<dbReference type="InterPro" id="IPR008915">
    <property type="entry name" value="Peptidase_M50"/>
</dbReference>
<dbReference type="Pfam" id="PF02163">
    <property type="entry name" value="Peptidase_M50"/>
    <property type="match status" value="1"/>
</dbReference>
<sequence length="381" mass="41880">MNKRKKILIQLLLGLVAGAGFGYLVGKAGKMFLSDHLDALASPVSGAETLIKFVLVFVAMWAALAAHELGHLLTGLAQGFRFNLYVAGFLGIRRHAETDAVEVYLNKDMQLFGGVAASIPTKRTNNLRRQFARVVIAGPIVSLLGGLLVLGISYYGLIRLTPASTAFMRCLILFGLTFGLVSLLLFLATTLPSRTGVFYTDRARFFRLIRGGRTAEIEQAILETMAHTNSGQSYAELNVSQLHLLLEEPEAFFKSYAHTLLYYYHLDRNELETAFGHIRQAADLLDGQPGLFKNEVLKEVAFAHAYIKGDASLARQIWERIVPSPDKQKTPQTYLIKASIAQASDLSNDARQLAGNGLALLPSPIVKAEHKLVGRLLRQLS</sequence>
<evidence type="ECO:0000256" key="7">
    <source>
        <dbReference type="SAM" id="Phobius"/>
    </source>
</evidence>
<evidence type="ECO:0000313" key="9">
    <source>
        <dbReference type="EMBL" id="OIN58116.1"/>
    </source>
</evidence>
<organism evidence="9 10">
    <name type="scientific">Arsenicibacter rosenii</name>
    <dbReference type="NCBI Taxonomy" id="1750698"/>
    <lineage>
        <taxon>Bacteria</taxon>
        <taxon>Pseudomonadati</taxon>
        <taxon>Bacteroidota</taxon>
        <taxon>Cytophagia</taxon>
        <taxon>Cytophagales</taxon>
        <taxon>Spirosomataceae</taxon>
        <taxon>Arsenicibacter</taxon>
    </lineage>
</organism>
<dbReference type="EMBL" id="MORL01000008">
    <property type="protein sequence ID" value="OIN58116.1"/>
    <property type="molecule type" value="Genomic_DNA"/>
</dbReference>
<comment type="caution">
    <text evidence="9">The sequence shown here is derived from an EMBL/GenBank/DDBJ whole genome shotgun (WGS) entry which is preliminary data.</text>
</comment>
<feature type="transmembrane region" description="Helical" evidence="7">
    <location>
        <begin position="166"/>
        <end position="188"/>
    </location>
</feature>
<keyword evidence="4 7" id="KW-0812">Transmembrane</keyword>
<evidence type="ECO:0000256" key="4">
    <source>
        <dbReference type="ARBA" id="ARBA00022692"/>
    </source>
</evidence>
<keyword evidence="6 7" id="KW-0472">Membrane</keyword>
<evidence type="ECO:0000313" key="10">
    <source>
        <dbReference type="Proteomes" id="UP000181790"/>
    </source>
</evidence>
<dbReference type="GO" id="GO:0016020">
    <property type="term" value="C:membrane"/>
    <property type="evidence" value="ECO:0007669"/>
    <property type="project" value="UniProtKB-SubCell"/>
</dbReference>
<evidence type="ECO:0000256" key="1">
    <source>
        <dbReference type="ARBA" id="ARBA00001947"/>
    </source>
</evidence>
<dbReference type="RefSeq" id="WP_071504266.1">
    <property type="nucleotide sequence ID" value="NZ_MORL01000008.1"/>
</dbReference>
<feature type="transmembrane region" description="Helical" evidence="7">
    <location>
        <begin position="131"/>
        <end position="154"/>
    </location>
</feature>
<feature type="domain" description="Peptidase M50" evidence="8">
    <location>
        <begin position="57"/>
        <end position="219"/>
    </location>
</feature>
<comment type="subcellular location">
    <subcellularLocation>
        <location evidence="2">Membrane</location>
        <topology evidence="2">Multi-pass membrane protein</topology>
    </subcellularLocation>
</comment>
<evidence type="ECO:0000256" key="6">
    <source>
        <dbReference type="ARBA" id="ARBA00023136"/>
    </source>
</evidence>
<proteinExistence type="inferred from homology"/>
<dbReference type="GO" id="GO:0006508">
    <property type="term" value="P:proteolysis"/>
    <property type="evidence" value="ECO:0007669"/>
    <property type="project" value="InterPro"/>
</dbReference>
<feature type="transmembrane region" description="Helical" evidence="7">
    <location>
        <begin position="50"/>
        <end position="73"/>
    </location>
</feature>
<protein>
    <recommendedName>
        <fullName evidence="8">Peptidase M50 domain-containing protein</fullName>
    </recommendedName>
</protein>